<accession>A0ABS1Z999</accession>
<name>A0ABS1Z999_9GAMM</name>
<comment type="caution">
    <text evidence="1">The sequence shown here is derived from an EMBL/GenBank/DDBJ whole genome shotgun (WGS) entry which is preliminary data.</text>
</comment>
<dbReference type="Proteomes" id="UP000809137">
    <property type="component" value="Unassembled WGS sequence"/>
</dbReference>
<dbReference type="RefSeq" id="WP_040113232.1">
    <property type="nucleotide sequence ID" value="NZ_JAFCXS010000015.1"/>
</dbReference>
<proteinExistence type="predicted"/>
<protein>
    <recommendedName>
        <fullName evidence="3">Phage tail assembly protein</fullName>
    </recommendedName>
</protein>
<sequence>MALTIPMQHGTRNFSLVFESDTPDPQERESFTVTGDLKRLDVAAIVYLAGQATEYGLCSDIDACDSGTLLATLNAAGVTFDWPESMIEHPGEIPEPEEIN</sequence>
<organism evidence="1 2">
    <name type="scientific">Pantoea eucrina</name>
    <dbReference type="NCBI Taxonomy" id="472693"/>
    <lineage>
        <taxon>Bacteria</taxon>
        <taxon>Pseudomonadati</taxon>
        <taxon>Pseudomonadota</taxon>
        <taxon>Gammaproteobacteria</taxon>
        <taxon>Enterobacterales</taxon>
        <taxon>Erwiniaceae</taxon>
        <taxon>Pantoea</taxon>
    </lineage>
</organism>
<evidence type="ECO:0000313" key="2">
    <source>
        <dbReference type="Proteomes" id="UP000809137"/>
    </source>
</evidence>
<evidence type="ECO:0008006" key="3">
    <source>
        <dbReference type="Google" id="ProtNLM"/>
    </source>
</evidence>
<evidence type="ECO:0000313" key="1">
    <source>
        <dbReference type="EMBL" id="MBM0749021.1"/>
    </source>
</evidence>
<gene>
    <name evidence="1" type="ORF">JJB79_16655</name>
</gene>
<reference evidence="1 2" key="1">
    <citation type="submission" date="2021-01" db="EMBL/GenBank/DDBJ databases">
        <title>Complete genome sequence of Pantoea eucrina OB49, a heavy metal tolerant bacterium with PGPR potential isolated from wheat in Algeria.</title>
        <authorList>
            <person name="Lekired A."/>
            <person name="Ouzari I.H."/>
        </authorList>
    </citation>
    <scope>NUCLEOTIDE SEQUENCE [LARGE SCALE GENOMIC DNA]</scope>
    <source>
        <strain evidence="1 2">OB49</strain>
    </source>
</reference>
<dbReference type="EMBL" id="JAFCXS010000015">
    <property type="protein sequence ID" value="MBM0749021.1"/>
    <property type="molecule type" value="Genomic_DNA"/>
</dbReference>
<keyword evidence="2" id="KW-1185">Reference proteome</keyword>